<dbReference type="EMBL" id="FN649749">
    <property type="protein sequence ID" value="CBN78575.1"/>
    <property type="molecule type" value="Genomic_DNA"/>
</dbReference>
<dbReference type="AlphaFoldDB" id="D8LEL2"/>
<feature type="region of interest" description="Disordered" evidence="1">
    <location>
        <begin position="45"/>
        <end position="120"/>
    </location>
</feature>
<accession>D8LEL2</accession>
<evidence type="ECO:0000313" key="2">
    <source>
        <dbReference type="EMBL" id="CBN78575.1"/>
    </source>
</evidence>
<keyword evidence="3" id="KW-1185">Reference proteome</keyword>
<feature type="compositionally biased region" description="Low complexity" evidence="1">
    <location>
        <begin position="88"/>
        <end position="104"/>
    </location>
</feature>
<dbReference type="EMBL" id="FN647950">
    <property type="protein sequence ID" value="CBN78575.1"/>
    <property type="molecule type" value="Genomic_DNA"/>
</dbReference>
<evidence type="ECO:0000313" key="3">
    <source>
        <dbReference type="Proteomes" id="UP000002630"/>
    </source>
</evidence>
<reference evidence="2 3" key="1">
    <citation type="journal article" date="2010" name="Nature">
        <title>The Ectocarpus genome and the independent evolution of multicellularity in brown algae.</title>
        <authorList>
            <person name="Cock J.M."/>
            <person name="Sterck L."/>
            <person name="Rouze P."/>
            <person name="Scornet D."/>
            <person name="Allen A.E."/>
            <person name="Amoutzias G."/>
            <person name="Anthouard V."/>
            <person name="Artiguenave F."/>
            <person name="Aury J.M."/>
            <person name="Badger J.H."/>
            <person name="Beszteri B."/>
            <person name="Billiau K."/>
            <person name="Bonnet E."/>
            <person name="Bothwell J.H."/>
            <person name="Bowler C."/>
            <person name="Boyen C."/>
            <person name="Brownlee C."/>
            <person name="Carrano C.J."/>
            <person name="Charrier B."/>
            <person name="Cho G.Y."/>
            <person name="Coelho S.M."/>
            <person name="Collen J."/>
            <person name="Corre E."/>
            <person name="Da Silva C."/>
            <person name="Delage L."/>
            <person name="Delaroque N."/>
            <person name="Dittami S.M."/>
            <person name="Doulbeau S."/>
            <person name="Elias M."/>
            <person name="Farnham G."/>
            <person name="Gachon C.M."/>
            <person name="Gschloessl B."/>
            <person name="Heesch S."/>
            <person name="Jabbari K."/>
            <person name="Jubin C."/>
            <person name="Kawai H."/>
            <person name="Kimura K."/>
            <person name="Kloareg B."/>
            <person name="Kupper F.C."/>
            <person name="Lang D."/>
            <person name="Le Bail A."/>
            <person name="Leblanc C."/>
            <person name="Lerouge P."/>
            <person name="Lohr M."/>
            <person name="Lopez P.J."/>
            <person name="Martens C."/>
            <person name="Maumus F."/>
            <person name="Michel G."/>
            <person name="Miranda-Saavedra D."/>
            <person name="Morales J."/>
            <person name="Moreau H."/>
            <person name="Motomura T."/>
            <person name="Nagasato C."/>
            <person name="Napoli C.A."/>
            <person name="Nelson D.R."/>
            <person name="Nyvall-Collen P."/>
            <person name="Peters A.F."/>
            <person name="Pommier C."/>
            <person name="Potin P."/>
            <person name="Poulain J."/>
            <person name="Quesneville H."/>
            <person name="Read B."/>
            <person name="Rensing S.A."/>
            <person name="Ritter A."/>
            <person name="Rousvoal S."/>
            <person name="Samanta M."/>
            <person name="Samson G."/>
            <person name="Schroeder D.C."/>
            <person name="Segurens B."/>
            <person name="Strittmatter M."/>
            <person name="Tonon T."/>
            <person name="Tregear J.W."/>
            <person name="Valentin K."/>
            <person name="von Dassow P."/>
            <person name="Yamagishi T."/>
            <person name="Van de Peer Y."/>
            <person name="Wincker P."/>
        </authorList>
    </citation>
    <scope>NUCLEOTIDE SEQUENCE [LARGE SCALE GENOMIC DNA]</scope>
    <source>
        <strain evidence="3">Ec32 / CCAP1310/4</strain>
    </source>
</reference>
<dbReference type="Proteomes" id="UP000002630">
    <property type="component" value="Linkage Group LG24"/>
</dbReference>
<dbReference type="InParanoid" id="D8LEL2"/>
<feature type="compositionally biased region" description="Gly residues" evidence="1">
    <location>
        <begin position="54"/>
        <end position="87"/>
    </location>
</feature>
<proteinExistence type="predicted"/>
<protein>
    <submittedName>
        <fullName evidence="2">Uncharacterized protein</fullName>
    </submittedName>
</protein>
<sequence>MRGYYVGPLLDSSFDLLMLREPVVDPTDQSVYVNRTRDKIEQRRALREQQHRGGCAGGAGSGGVGGAVGGGDRGGGGSNSRGGGHGQRGAVENVAAAAGNSAGEKTSAAPSAAPEKWTPVEPLRAGDLVSPITTNLEREHVMAERRRLYQIDSDFAARKNARVAGCGRSNYSRSKMLTHKTKNAAFTKELLKQAPGVGGVAAKCPRGLKSHFLGLQNFEYDWGGGGRRGGGVTGT</sequence>
<name>D8LEL2_ECTSI</name>
<evidence type="ECO:0000256" key="1">
    <source>
        <dbReference type="SAM" id="MobiDB-lite"/>
    </source>
</evidence>
<organism evidence="2 3">
    <name type="scientific">Ectocarpus siliculosus</name>
    <name type="common">Brown alga</name>
    <name type="synonym">Conferva siliculosa</name>
    <dbReference type="NCBI Taxonomy" id="2880"/>
    <lineage>
        <taxon>Eukaryota</taxon>
        <taxon>Sar</taxon>
        <taxon>Stramenopiles</taxon>
        <taxon>Ochrophyta</taxon>
        <taxon>PX clade</taxon>
        <taxon>Phaeophyceae</taxon>
        <taxon>Ectocarpales</taxon>
        <taxon>Ectocarpaceae</taxon>
        <taxon>Ectocarpus</taxon>
    </lineage>
</organism>
<gene>
    <name evidence="2" type="ORF">Esi_0132_0033</name>
</gene>